<evidence type="ECO:0000313" key="4">
    <source>
        <dbReference type="Proteomes" id="UP000694428"/>
    </source>
</evidence>
<reference evidence="3" key="2">
    <citation type="submission" date="2025-09" db="UniProtKB">
        <authorList>
            <consortium name="Ensembl"/>
        </authorList>
    </citation>
    <scope>IDENTIFICATION</scope>
</reference>
<feature type="domain" description="Netrin module non-TIMP type" evidence="2">
    <location>
        <begin position="35"/>
        <end position="78"/>
    </location>
</feature>
<keyword evidence="1" id="KW-0732">Signal</keyword>
<sequence length="104" mass="12010">MSYHKIGKICVPRAIVLLFIRKVYGFFSSHITAADESIQVGAHRQFLKRSSCMLDMVAGKRYLLMGKDGQTVDYVLHSLCICKRNEWDYIEEQHSKFLLHLACT</sequence>
<dbReference type="AlphaFoldDB" id="A0A8C9FUX9"/>
<dbReference type="Ensembl" id="ENSPSTT00000022217.1">
    <property type="protein sequence ID" value="ENSPSTP00000021176.1"/>
    <property type="gene ID" value="ENSPSTG00000015415.1"/>
</dbReference>
<dbReference type="Proteomes" id="UP000694428">
    <property type="component" value="Unplaced"/>
</dbReference>
<dbReference type="SUPFAM" id="SSF50242">
    <property type="entry name" value="TIMP-like"/>
    <property type="match status" value="1"/>
</dbReference>
<dbReference type="InterPro" id="IPR018933">
    <property type="entry name" value="Netrin_module_non-TIMP"/>
</dbReference>
<feature type="chain" id="PRO_5034800705" description="Netrin module non-TIMP type domain-containing protein" evidence="1">
    <location>
        <begin position="26"/>
        <end position="104"/>
    </location>
</feature>
<feature type="signal peptide" evidence="1">
    <location>
        <begin position="1"/>
        <end position="25"/>
    </location>
</feature>
<evidence type="ECO:0000256" key="1">
    <source>
        <dbReference type="SAM" id="SignalP"/>
    </source>
</evidence>
<dbReference type="Gene3D" id="2.40.50.120">
    <property type="match status" value="1"/>
</dbReference>
<name>A0A8C9FUX9_PAVCR</name>
<accession>A0A8C9FUX9</accession>
<proteinExistence type="predicted"/>
<protein>
    <recommendedName>
        <fullName evidence="2">Netrin module non-TIMP type domain-containing protein</fullName>
    </recommendedName>
</protein>
<dbReference type="Pfam" id="PF01759">
    <property type="entry name" value="NTR"/>
    <property type="match status" value="1"/>
</dbReference>
<organism evidence="3 4">
    <name type="scientific">Pavo cristatus</name>
    <name type="common">Indian peafowl</name>
    <name type="synonym">Blue peafowl</name>
    <dbReference type="NCBI Taxonomy" id="9049"/>
    <lineage>
        <taxon>Eukaryota</taxon>
        <taxon>Metazoa</taxon>
        <taxon>Chordata</taxon>
        <taxon>Craniata</taxon>
        <taxon>Vertebrata</taxon>
        <taxon>Euteleostomi</taxon>
        <taxon>Archelosauria</taxon>
        <taxon>Archosauria</taxon>
        <taxon>Dinosauria</taxon>
        <taxon>Saurischia</taxon>
        <taxon>Theropoda</taxon>
        <taxon>Coelurosauria</taxon>
        <taxon>Aves</taxon>
        <taxon>Neognathae</taxon>
        <taxon>Galloanserae</taxon>
        <taxon>Galliformes</taxon>
        <taxon>Phasianidae</taxon>
        <taxon>Phasianinae</taxon>
        <taxon>Pavo</taxon>
    </lineage>
</organism>
<evidence type="ECO:0000259" key="2">
    <source>
        <dbReference type="Pfam" id="PF01759"/>
    </source>
</evidence>
<keyword evidence="4" id="KW-1185">Reference proteome</keyword>
<evidence type="ECO:0000313" key="3">
    <source>
        <dbReference type="Ensembl" id="ENSPSTP00000021176.1"/>
    </source>
</evidence>
<dbReference type="InterPro" id="IPR008993">
    <property type="entry name" value="TIMP-like_OB-fold"/>
</dbReference>
<reference evidence="3" key="1">
    <citation type="submission" date="2025-08" db="UniProtKB">
        <authorList>
            <consortium name="Ensembl"/>
        </authorList>
    </citation>
    <scope>IDENTIFICATION</scope>
</reference>